<dbReference type="Gene3D" id="3.30.710.10">
    <property type="entry name" value="Potassium Channel Kv1.1, Chain A"/>
    <property type="match status" value="1"/>
</dbReference>
<protein>
    <recommendedName>
        <fullName evidence="1">BTB domain-containing protein</fullName>
    </recommendedName>
</protein>
<evidence type="ECO:0000313" key="3">
    <source>
        <dbReference type="Proteomes" id="UP000266861"/>
    </source>
</evidence>
<evidence type="ECO:0000259" key="1">
    <source>
        <dbReference type="PROSITE" id="PS50097"/>
    </source>
</evidence>
<reference evidence="2 3" key="1">
    <citation type="submission" date="2018-08" db="EMBL/GenBank/DDBJ databases">
        <title>Genome and evolution of the arbuscular mycorrhizal fungus Diversispora epigaea (formerly Glomus versiforme) and its bacterial endosymbionts.</title>
        <authorList>
            <person name="Sun X."/>
            <person name="Fei Z."/>
            <person name="Harrison M."/>
        </authorList>
    </citation>
    <scope>NUCLEOTIDE SEQUENCE [LARGE SCALE GENOMIC DNA]</scope>
    <source>
        <strain evidence="2 3">IT104</strain>
    </source>
</reference>
<dbReference type="InterPro" id="IPR011705">
    <property type="entry name" value="BACK"/>
</dbReference>
<evidence type="ECO:0000313" key="2">
    <source>
        <dbReference type="EMBL" id="RHZ48297.1"/>
    </source>
</evidence>
<sequence>MGKWVLDQVTDSINVCKETFLLKENGDEHNVIIEVGEPLIKQPFKAHSTVLCYRCPYLYEEFKKSTISNDVNIRIIQKPQISAKVFDIIINFQIHFKALQNYCNNIIAEHPNLIFESNNFNTLPEAELVSIIQLDDLQLEESKIWDYVIQWGIAQNKTLPSNLDDWIEKDFQILKNTLRQLKNIMEKLFPYQQILDKKSVTDILKYSLIPDKFITSIILPPRNIFQITSSILTKEQVVEIVSWIDKEEVSYKINNLPYESELILSGIRDGFEPKTFYKICDQKTNVVVVKVKDTVTGVQSILNKSVSQFASHKQIIIRSICQ</sequence>
<dbReference type="InterPro" id="IPR000210">
    <property type="entry name" value="BTB/POZ_dom"/>
</dbReference>
<feature type="domain" description="BTB" evidence="1">
    <location>
        <begin position="29"/>
        <end position="92"/>
    </location>
</feature>
<gene>
    <name evidence="2" type="ORF">Glove_553g18</name>
</gene>
<dbReference type="Pfam" id="PF07707">
    <property type="entry name" value="BACK"/>
    <property type="match status" value="1"/>
</dbReference>
<comment type="caution">
    <text evidence="2">The sequence shown here is derived from an EMBL/GenBank/DDBJ whole genome shotgun (WGS) entry which is preliminary data.</text>
</comment>
<dbReference type="Pfam" id="PF00651">
    <property type="entry name" value="BTB"/>
    <property type="match status" value="1"/>
</dbReference>
<name>A0A397GCX2_9GLOM</name>
<dbReference type="EMBL" id="PQFF01000471">
    <property type="protein sequence ID" value="RHZ48297.1"/>
    <property type="molecule type" value="Genomic_DNA"/>
</dbReference>
<dbReference type="PROSITE" id="PS50097">
    <property type="entry name" value="BTB"/>
    <property type="match status" value="1"/>
</dbReference>
<organism evidence="2 3">
    <name type="scientific">Diversispora epigaea</name>
    <dbReference type="NCBI Taxonomy" id="1348612"/>
    <lineage>
        <taxon>Eukaryota</taxon>
        <taxon>Fungi</taxon>
        <taxon>Fungi incertae sedis</taxon>
        <taxon>Mucoromycota</taxon>
        <taxon>Glomeromycotina</taxon>
        <taxon>Glomeromycetes</taxon>
        <taxon>Diversisporales</taxon>
        <taxon>Diversisporaceae</taxon>
        <taxon>Diversispora</taxon>
    </lineage>
</organism>
<dbReference type="CDD" id="cd18186">
    <property type="entry name" value="BTB_POZ_ZBTB_KLHL-like"/>
    <property type="match status" value="1"/>
</dbReference>
<dbReference type="Gene3D" id="1.25.40.420">
    <property type="match status" value="1"/>
</dbReference>
<dbReference type="Proteomes" id="UP000266861">
    <property type="component" value="Unassembled WGS sequence"/>
</dbReference>
<dbReference type="InterPro" id="IPR011333">
    <property type="entry name" value="SKP1/BTB/POZ_sf"/>
</dbReference>
<dbReference type="AlphaFoldDB" id="A0A397GCX2"/>
<proteinExistence type="predicted"/>
<keyword evidence="3" id="KW-1185">Reference proteome</keyword>
<dbReference type="SUPFAM" id="SSF54695">
    <property type="entry name" value="POZ domain"/>
    <property type="match status" value="1"/>
</dbReference>
<accession>A0A397GCX2</accession>